<feature type="chain" id="PRO_5001623410" evidence="2">
    <location>
        <begin position="28"/>
        <end position="339"/>
    </location>
</feature>
<dbReference type="GO" id="GO:0055085">
    <property type="term" value="P:transmembrane transport"/>
    <property type="evidence" value="ECO:0007669"/>
    <property type="project" value="InterPro"/>
</dbReference>
<dbReference type="Proteomes" id="UP000027318">
    <property type="component" value="Unassembled WGS sequence"/>
</dbReference>
<dbReference type="CDD" id="cd13683">
    <property type="entry name" value="PBP2_TRAP_DctP6_7"/>
    <property type="match status" value="1"/>
</dbReference>
<dbReference type="InterPro" id="IPR018389">
    <property type="entry name" value="DctP_fam"/>
</dbReference>
<dbReference type="InterPro" id="IPR038404">
    <property type="entry name" value="TRAP_DctP_sf"/>
</dbReference>
<evidence type="ECO:0000256" key="2">
    <source>
        <dbReference type="SAM" id="SignalP"/>
    </source>
</evidence>
<name>A0A063Y3F3_9GAMM</name>
<dbReference type="Gene3D" id="3.40.190.170">
    <property type="entry name" value="Bacterial extracellular solute-binding protein, family 7"/>
    <property type="match status" value="1"/>
</dbReference>
<evidence type="ECO:0000313" key="3">
    <source>
        <dbReference type="EMBL" id="KDE39296.1"/>
    </source>
</evidence>
<dbReference type="PANTHER" id="PTHR33376:SF5">
    <property type="entry name" value="EXTRACYTOPLASMIC SOLUTE RECEPTOR PROTEIN"/>
    <property type="match status" value="1"/>
</dbReference>
<dbReference type="SUPFAM" id="SSF53850">
    <property type="entry name" value="Periplasmic binding protein-like II"/>
    <property type="match status" value="1"/>
</dbReference>
<dbReference type="STRING" id="267850.ADINL_2425"/>
<evidence type="ECO:0000313" key="4">
    <source>
        <dbReference type="Proteomes" id="UP000027318"/>
    </source>
</evidence>
<gene>
    <name evidence="3" type="ORF">ADINL_2425</name>
</gene>
<proteinExistence type="predicted"/>
<comment type="caution">
    <text evidence="3">The sequence shown here is derived from an EMBL/GenBank/DDBJ whole genome shotgun (WGS) entry which is preliminary data.</text>
</comment>
<dbReference type="PATRIC" id="fig|267850.7.peg.2393"/>
<keyword evidence="4" id="KW-1185">Reference proteome</keyword>
<sequence length="339" mass="37536">MSVVLKNKLFKIVSAACVLSFCGSAVAETTLRFHSGLAQSRPEAAHIDEFARLVAEKSNGELKVEVFHGGGLGLREADILRTLQRGMVDMALMYGEYYTRDAPALSTVYAQGAITESEQHLEILPVITELYNEGYKKWGITTIGGVVAPVFDVGLHCKEPINSLDGLKGKKVRVWSRHLVDTFEELGIAAQVIPQNDMYMALQTGVVDCAYYLSTVAKTVSLQEVTRYEAYLHPWAASPWQFGISDRSLARLNDTQRAALESAAQEVWEITRDLAVDPEREQAARAERETLGITVLEPFSDDDVQTFVTAAWKVWQGMAESAGEDGVHYYQTVTSHLQN</sequence>
<reference evidence="3 4" key="1">
    <citation type="journal article" date="2005" name="Int. J. Syst. Evol. Microbiol.">
        <title>Nitrincola lacisaponensis gen. nov., sp. nov., a novel alkaliphilic bacterium isolated from an alkaline, saline lake.</title>
        <authorList>
            <person name="Dimitriu P.A."/>
            <person name="Shukla S.K."/>
            <person name="Conradt J."/>
            <person name="Marquez M.C."/>
            <person name="Ventosa A."/>
            <person name="Maglia A."/>
            <person name="Peyton B.M."/>
            <person name="Pinkart H.C."/>
            <person name="Mormile M.R."/>
        </authorList>
    </citation>
    <scope>NUCLEOTIDE SEQUENCE [LARGE SCALE GENOMIC DNA]</scope>
    <source>
        <strain evidence="3 4">4CA</strain>
    </source>
</reference>
<dbReference type="EMBL" id="JMSZ01000032">
    <property type="protein sequence ID" value="KDE39296.1"/>
    <property type="molecule type" value="Genomic_DNA"/>
</dbReference>
<organism evidence="3 4">
    <name type="scientific">Nitrincola lacisaponensis</name>
    <dbReference type="NCBI Taxonomy" id="267850"/>
    <lineage>
        <taxon>Bacteria</taxon>
        <taxon>Pseudomonadati</taxon>
        <taxon>Pseudomonadota</taxon>
        <taxon>Gammaproteobacteria</taxon>
        <taxon>Oceanospirillales</taxon>
        <taxon>Oceanospirillaceae</taxon>
        <taxon>Nitrincola</taxon>
    </lineage>
</organism>
<dbReference type="RefSeq" id="WP_051632770.1">
    <property type="nucleotide sequence ID" value="NZ_JMSZ01000032.1"/>
</dbReference>
<dbReference type="AlphaFoldDB" id="A0A063Y3F3"/>
<dbReference type="Pfam" id="PF03480">
    <property type="entry name" value="DctP"/>
    <property type="match status" value="1"/>
</dbReference>
<protein>
    <submittedName>
        <fullName evidence="3">TRAP-type C4-dicarboxylate transport system, periplasmic component</fullName>
    </submittedName>
</protein>
<accession>A0A063Y3F3</accession>
<dbReference type="PANTHER" id="PTHR33376">
    <property type="match status" value="1"/>
</dbReference>
<dbReference type="OrthoDB" id="9799287at2"/>
<evidence type="ECO:0000256" key="1">
    <source>
        <dbReference type="ARBA" id="ARBA00022729"/>
    </source>
</evidence>
<feature type="signal peptide" evidence="2">
    <location>
        <begin position="1"/>
        <end position="27"/>
    </location>
</feature>
<keyword evidence="1 2" id="KW-0732">Signal</keyword>
<dbReference type="NCBIfam" id="NF037995">
    <property type="entry name" value="TRAP_S1"/>
    <property type="match status" value="1"/>
</dbReference>